<dbReference type="PANTHER" id="PTHR11907">
    <property type="entry name" value="AMIDOPHOSPHORIBOSYLTRANSFERASE"/>
    <property type="match status" value="1"/>
</dbReference>
<reference evidence="10 11" key="1">
    <citation type="journal article" date="2024" name="IMA Fungus">
        <title>IMA Genome - F19 : A genome assembly and annotation guide to empower mycologists, including annotated draft genome sequences of Ceratocystis pirilliformis, Diaporthe australafricana, Fusarium ophioides, Paecilomyces lecythidis, and Sporothrix stenoceras.</title>
        <authorList>
            <person name="Aylward J."/>
            <person name="Wilson A.M."/>
            <person name="Visagie C.M."/>
            <person name="Spraker J."/>
            <person name="Barnes I."/>
            <person name="Buitendag C."/>
            <person name="Ceriani C."/>
            <person name="Del Mar Angel L."/>
            <person name="du Plessis D."/>
            <person name="Fuchs T."/>
            <person name="Gasser K."/>
            <person name="Kramer D."/>
            <person name="Li W."/>
            <person name="Munsamy K."/>
            <person name="Piso A."/>
            <person name="Price J.L."/>
            <person name="Sonnekus B."/>
            <person name="Thomas C."/>
            <person name="van der Nest A."/>
            <person name="van Dijk A."/>
            <person name="van Heerden A."/>
            <person name="van Vuuren N."/>
            <person name="Yilmaz N."/>
            <person name="Duong T.A."/>
            <person name="van der Merwe N.A."/>
            <person name="Wingfield M.J."/>
            <person name="Wingfield B.D."/>
        </authorList>
    </citation>
    <scope>NUCLEOTIDE SEQUENCE [LARGE SCALE GENOMIC DNA]</scope>
    <source>
        <strain evidence="10 11">CMW 5346</strain>
    </source>
</reference>
<keyword evidence="7" id="KW-0315">Glutamine amidotransferase</keyword>
<dbReference type="NCBIfam" id="TIGR01134">
    <property type="entry name" value="purF"/>
    <property type="match status" value="1"/>
</dbReference>
<comment type="similarity">
    <text evidence="2 8">In the C-terminal section; belongs to the purine/pyrimidine phosphoribosyltransferase family.</text>
</comment>
<evidence type="ECO:0000256" key="8">
    <source>
        <dbReference type="PIRNR" id="PIRNR000485"/>
    </source>
</evidence>
<dbReference type="InterPro" id="IPR005854">
    <property type="entry name" value="PurF"/>
</dbReference>
<evidence type="ECO:0000256" key="1">
    <source>
        <dbReference type="ARBA" id="ARBA00005209"/>
    </source>
</evidence>
<evidence type="ECO:0000259" key="9">
    <source>
        <dbReference type="PROSITE" id="PS51278"/>
    </source>
</evidence>
<dbReference type="GO" id="GO:0004044">
    <property type="term" value="F:amidophosphoribosyltransferase activity"/>
    <property type="evidence" value="ECO:0007669"/>
    <property type="project" value="UniProtKB-EC"/>
</dbReference>
<dbReference type="PIRSF" id="PIRSF000485">
    <property type="entry name" value="Amd_phspho_trans"/>
    <property type="match status" value="1"/>
</dbReference>
<dbReference type="InterPro" id="IPR029057">
    <property type="entry name" value="PRTase-like"/>
</dbReference>
<dbReference type="InterPro" id="IPR017932">
    <property type="entry name" value="GATase_2_dom"/>
</dbReference>
<dbReference type="HAMAP" id="MF_01931">
    <property type="entry name" value="PurF"/>
    <property type="match status" value="1"/>
</dbReference>
<evidence type="ECO:0000256" key="5">
    <source>
        <dbReference type="ARBA" id="ARBA00022679"/>
    </source>
</evidence>
<evidence type="ECO:0000256" key="7">
    <source>
        <dbReference type="ARBA" id="ARBA00022962"/>
    </source>
</evidence>
<gene>
    <name evidence="10" type="primary">ADE4</name>
    <name evidence="10" type="ORF">Sste5346_000140</name>
</gene>
<evidence type="ECO:0000256" key="3">
    <source>
        <dbReference type="ARBA" id="ARBA00011941"/>
    </source>
</evidence>
<dbReference type="SUPFAM" id="SSF56235">
    <property type="entry name" value="N-terminal nucleophile aminohydrolases (Ntn hydrolases)"/>
    <property type="match status" value="1"/>
</dbReference>
<dbReference type="PROSITE" id="PS51278">
    <property type="entry name" value="GATASE_TYPE_2"/>
    <property type="match status" value="1"/>
</dbReference>
<comment type="pathway">
    <text evidence="1 8">Purine metabolism; IMP biosynthesis via de novo pathway; N(1)-(5-phospho-D-ribosyl)glycinamide from 5-phospho-alpha-D-ribose 1-diphosphate: step 1/2.</text>
</comment>
<keyword evidence="4 8" id="KW-0328">Glycosyltransferase</keyword>
<comment type="caution">
    <text evidence="10">The sequence shown here is derived from an EMBL/GenBank/DDBJ whole genome shotgun (WGS) entry which is preliminary data.</text>
</comment>
<keyword evidence="11" id="KW-1185">Reference proteome</keyword>
<comment type="catalytic activity">
    <reaction evidence="8">
        <text>5-phospho-beta-D-ribosylamine + L-glutamate + diphosphate = 5-phospho-alpha-D-ribose 1-diphosphate + L-glutamine + H2O</text>
        <dbReference type="Rhea" id="RHEA:14905"/>
        <dbReference type="ChEBI" id="CHEBI:15377"/>
        <dbReference type="ChEBI" id="CHEBI:29985"/>
        <dbReference type="ChEBI" id="CHEBI:33019"/>
        <dbReference type="ChEBI" id="CHEBI:58017"/>
        <dbReference type="ChEBI" id="CHEBI:58359"/>
        <dbReference type="ChEBI" id="CHEBI:58681"/>
        <dbReference type="EC" id="2.4.2.14"/>
    </reaction>
</comment>
<dbReference type="Gene3D" id="3.60.20.10">
    <property type="entry name" value="Glutamine Phosphoribosylpyrophosphate, subunit 1, domain 1"/>
    <property type="match status" value="1"/>
</dbReference>
<accession>A0ABR3ZS58</accession>
<keyword evidence="5 8" id="KW-0808">Transferase</keyword>
<proteinExistence type="inferred from homology"/>
<protein>
    <recommendedName>
        <fullName evidence="3 8">Amidophosphoribosyltransferase</fullName>
        <shortName evidence="8">ATase</shortName>
        <ecNumber evidence="3 8">2.4.2.14</ecNumber>
    </recommendedName>
    <alternativeName>
        <fullName evidence="8">Glutamine phosphoribosylpyrophosphate amidotransferase</fullName>
    </alternativeName>
</protein>
<dbReference type="InterPro" id="IPR029055">
    <property type="entry name" value="Ntn_hydrolases_N"/>
</dbReference>
<keyword evidence="6 8" id="KW-0658">Purine biosynthesis</keyword>
<name>A0ABR3ZS58_9PEZI</name>
<dbReference type="Gene3D" id="3.40.50.2020">
    <property type="match status" value="1"/>
</dbReference>
<evidence type="ECO:0000256" key="2">
    <source>
        <dbReference type="ARBA" id="ARBA00010138"/>
    </source>
</evidence>
<feature type="domain" description="Glutamine amidotransferase type-2" evidence="9">
    <location>
        <begin position="2"/>
        <end position="244"/>
    </location>
</feature>
<dbReference type="EC" id="2.4.2.14" evidence="3 8"/>
<dbReference type="Proteomes" id="UP001583186">
    <property type="component" value="Unassembled WGS sequence"/>
</dbReference>
<dbReference type="EMBL" id="JAWCUI010000001">
    <property type="protein sequence ID" value="KAL1903513.1"/>
    <property type="molecule type" value="Genomic_DNA"/>
</dbReference>
<dbReference type="Pfam" id="PF13522">
    <property type="entry name" value="GATase_6"/>
    <property type="match status" value="1"/>
</dbReference>
<dbReference type="CDD" id="cd06223">
    <property type="entry name" value="PRTases_typeI"/>
    <property type="match status" value="1"/>
</dbReference>
<evidence type="ECO:0000256" key="4">
    <source>
        <dbReference type="ARBA" id="ARBA00022676"/>
    </source>
</evidence>
<dbReference type="SUPFAM" id="SSF53271">
    <property type="entry name" value="PRTase-like"/>
    <property type="match status" value="1"/>
</dbReference>
<organism evidence="10 11">
    <name type="scientific">Sporothrix stenoceras</name>
    <dbReference type="NCBI Taxonomy" id="5173"/>
    <lineage>
        <taxon>Eukaryota</taxon>
        <taxon>Fungi</taxon>
        <taxon>Dikarya</taxon>
        <taxon>Ascomycota</taxon>
        <taxon>Pezizomycotina</taxon>
        <taxon>Sordariomycetes</taxon>
        <taxon>Sordariomycetidae</taxon>
        <taxon>Ophiostomatales</taxon>
        <taxon>Ophiostomataceae</taxon>
        <taxon>Sporothrix</taxon>
    </lineage>
</organism>
<evidence type="ECO:0000256" key="6">
    <source>
        <dbReference type="ARBA" id="ARBA00022755"/>
    </source>
</evidence>
<dbReference type="InterPro" id="IPR000836">
    <property type="entry name" value="PRTase_dom"/>
</dbReference>
<evidence type="ECO:0000313" key="10">
    <source>
        <dbReference type="EMBL" id="KAL1903513.1"/>
    </source>
</evidence>
<sequence length="551" mass="59850">MCGISAILLGDSKADSAAAELHESLFYLQHRGQDAAGIAVCQGGRVSQCKGLGMASKVFDEGRRVSTAALPGFMGISHVRYPTAGTTSAAEAQPFFVNSPYGLSMSVNGNLVNTPDLVTFLDYEARRHVNTDSDSELLLNIFAHALGELGKARANVDDVFSALREVYARCIGAFACTAMLAGFGILGFRDQNGIRPLCMGSRPSETLEGATDYFLASESIALVQLGFKNIVDILPGQAVFIKKGEAPRFAQIVAPKSYTPDLFEYLYLARADSCIDGISVHRSRQNMGVKLAKRMREVLSEDVIKDIDVVIPIPETSNTAAATLAEALQKPFSNGFVKNRYVYRTFILPGQKARQKSVRRKLSPIASEFKDKVVCLVDDSIVRGTTSREIVQMVKECEAKRIILVSCSPEITHPHVHGIDLADPAQLLAHGRSLQDMTDLIKCDALVFQTLEDLKEACIEAVDSTSKVTDFEVGVFCGNYKTPVPDNYFERLNIIHTTGKKPAAGSVTTNGDGAFLVASSGPVNGVRHQENDEGSEYREDISLYNNFSGRP</sequence>
<evidence type="ECO:0000313" key="11">
    <source>
        <dbReference type="Proteomes" id="UP001583186"/>
    </source>
</evidence>